<evidence type="ECO:0008006" key="4">
    <source>
        <dbReference type="Google" id="ProtNLM"/>
    </source>
</evidence>
<reference evidence="2 3" key="1">
    <citation type="submission" date="2024-03" db="EMBL/GenBank/DDBJ databases">
        <title>Human intestinal bacterial collection.</title>
        <authorList>
            <person name="Pauvert C."/>
            <person name="Hitch T.C.A."/>
            <person name="Clavel T."/>
        </authorList>
    </citation>
    <scope>NUCLEOTIDE SEQUENCE [LARGE SCALE GENOMIC DNA]</scope>
    <source>
        <strain evidence="2 3">CLA-SR-H028</strain>
    </source>
</reference>
<protein>
    <recommendedName>
        <fullName evidence="4">ABC transporter permease</fullName>
    </recommendedName>
</protein>
<dbReference type="RefSeq" id="WP_148393128.1">
    <property type="nucleotide sequence ID" value="NZ_JBBMFP010000001.1"/>
</dbReference>
<name>A0ABV1DIR9_9FIRM</name>
<feature type="transmembrane region" description="Helical" evidence="1">
    <location>
        <begin position="289"/>
        <end position="309"/>
    </location>
</feature>
<keyword evidence="1" id="KW-0472">Membrane</keyword>
<feature type="transmembrane region" description="Helical" evidence="1">
    <location>
        <begin position="203"/>
        <end position="232"/>
    </location>
</feature>
<evidence type="ECO:0000313" key="2">
    <source>
        <dbReference type="EMBL" id="MEQ2429721.1"/>
    </source>
</evidence>
<keyword evidence="1" id="KW-0812">Transmembrane</keyword>
<feature type="transmembrane region" description="Helical" evidence="1">
    <location>
        <begin position="252"/>
        <end position="277"/>
    </location>
</feature>
<accession>A0ABV1DIR9</accession>
<evidence type="ECO:0000313" key="3">
    <source>
        <dbReference type="Proteomes" id="UP001457898"/>
    </source>
</evidence>
<sequence>MREEWKHQICSPLFWGILIGSILVNTWILANFRGQRDLVKRSREVWEQVQLPVSEETARIYLDMLEPTEKKETGVPTFRQMMEGTLYMLRELDGESLADAFSSSLMLDGRAEDYVREEYGKLETVLEKNRENGTAAGFFVPCSRSFFELFSRWIPLSCTLESILAGILLMMHSVSETFTTGTAAVVYATKAGRRIQDSRRRAAAALGILFTVCIWSVTLLGACAVFPLGSLWKTLVGSMMLLDSFFPMISRIPLTAAGYLGAEFLISLFTALLFSYMSFSPVTRNKNSFASFVQLGMGCAVVYTVTSLFPKDSRFYFTMQYNPVDLAGKAGHWMVSGGTFFSPQHYEVLVLLLWGVVAGAAAYAARRKFLAEDL</sequence>
<feature type="transmembrane region" description="Helical" evidence="1">
    <location>
        <begin position="348"/>
        <end position="365"/>
    </location>
</feature>
<keyword evidence="3" id="KW-1185">Reference proteome</keyword>
<feature type="transmembrane region" description="Helical" evidence="1">
    <location>
        <begin position="12"/>
        <end position="32"/>
    </location>
</feature>
<evidence type="ECO:0000256" key="1">
    <source>
        <dbReference type="SAM" id="Phobius"/>
    </source>
</evidence>
<organism evidence="2 3">
    <name type="scientific">Blautia caccae</name>
    <dbReference type="NCBI Taxonomy" id="3133175"/>
    <lineage>
        <taxon>Bacteria</taxon>
        <taxon>Bacillati</taxon>
        <taxon>Bacillota</taxon>
        <taxon>Clostridia</taxon>
        <taxon>Lachnospirales</taxon>
        <taxon>Lachnospiraceae</taxon>
        <taxon>Blautia</taxon>
    </lineage>
</organism>
<dbReference type="Proteomes" id="UP001457898">
    <property type="component" value="Unassembled WGS sequence"/>
</dbReference>
<keyword evidence="1" id="KW-1133">Transmembrane helix</keyword>
<proteinExistence type="predicted"/>
<dbReference type="EMBL" id="JBBMFP010000001">
    <property type="protein sequence ID" value="MEQ2429721.1"/>
    <property type="molecule type" value="Genomic_DNA"/>
</dbReference>
<gene>
    <name evidence="2" type="ORF">WMO65_01745</name>
</gene>
<comment type="caution">
    <text evidence="2">The sequence shown here is derived from an EMBL/GenBank/DDBJ whole genome shotgun (WGS) entry which is preliminary data.</text>
</comment>